<proteinExistence type="predicted"/>
<evidence type="ECO:0000313" key="2">
    <source>
        <dbReference type="Proteomes" id="UP000277579"/>
    </source>
</evidence>
<comment type="caution">
    <text evidence="1">The sequence shown here is derived from an EMBL/GenBank/DDBJ whole genome shotgun (WGS) entry which is preliminary data.</text>
</comment>
<gene>
    <name evidence="1" type="ORF">CLV94_0439</name>
</gene>
<dbReference type="Proteomes" id="UP000277579">
    <property type="component" value="Unassembled WGS sequence"/>
</dbReference>
<dbReference type="AlphaFoldDB" id="A0A495MM21"/>
<name>A0A495MM21_9FLAO</name>
<evidence type="ECO:0000313" key="1">
    <source>
        <dbReference type="EMBL" id="RKS25409.1"/>
    </source>
</evidence>
<organism evidence="1 2">
    <name type="scientific">Flavobacterium endophyticum</name>
    <dbReference type="NCBI Taxonomy" id="1540163"/>
    <lineage>
        <taxon>Bacteria</taxon>
        <taxon>Pseudomonadati</taxon>
        <taxon>Bacteroidota</taxon>
        <taxon>Flavobacteriia</taxon>
        <taxon>Flavobacteriales</taxon>
        <taxon>Flavobacteriaceae</taxon>
        <taxon>Flavobacterium</taxon>
    </lineage>
</organism>
<dbReference type="EMBL" id="RBLC01000001">
    <property type="protein sequence ID" value="RKS25409.1"/>
    <property type="molecule type" value="Genomic_DNA"/>
</dbReference>
<protein>
    <submittedName>
        <fullName evidence="1">Uncharacterized protein</fullName>
    </submittedName>
</protein>
<accession>A0A495MM21</accession>
<reference evidence="1 2" key="1">
    <citation type="submission" date="2018-10" db="EMBL/GenBank/DDBJ databases">
        <title>Genomic Encyclopedia of Archaeal and Bacterial Type Strains, Phase II (KMG-II): from individual species to whole genera.</title>
        <authorList>
            <person name="Goeker M."/>
        </authorList>
    </citation>
    <scope>NUCLEOTIDE SEQUENCE [LARGE SCALE GENOMIC DNA]</scope>
    <source>
        <strain evidence="1 2">DSM 29537</strain>
    </source>
</reference>
<keyword evidence="2" id="KW-1185">Reference proteome</keyword>
<sequence length="46" mass="5428">MKTKKIILYIVLILLAIYLAFAIPNAIEKYDSTRLTPDEFFKKHKD</sequence>